<dbReference type="EMBL" id="WDZP01000030">
    <property type="protein sequence ID" value="KAB6916426.1"/>
    <property type="molecule type" value="Genomic_DNA"/>
</dbReference>
<evidence type="ECO:0000313" key="4">
    <source>
        <dbReference type="Proteomes" id="UP000491334"/>
    </source>
</evidence>
<protein>
    <submittedName>
        <fullName evidence="2">Uncharacterized protein</fullName>
    </submittedName>
</protein>
<dbReference type="Proteomes" id="UP000491334">
    <property type="component" value="Unassembled WGS sequence"/>
</dbReference>
<accession>A0A6I1BSM2</accession>
<dbReference type="Proteomes" id="UP000481350">
    <property type="component" value="Unassembled WGS sequence"/>
</dbReference>
<evidence type="ECO:0000313" key="3">
    <source>
        <dbReference type="Proteomes" id="UP000481350"/>
    </source>
</evidence>
<name>A0A6I1BSM2_BIFLN</name>
<proteinExistence type="predicted"/>
<reference evidence="3 4" key="1">
    <citation type="journal article" date="2019" name="Nat. Med.">
        <title>A library of human gut bacterial isolates paired with longitudinal multiomics data enables mechanistic microbiome research.</title>
        <authorList>
            <person name="Poyet M."/>
            <person name="Groussin M."/>
            <person name="Gibbons S.M."/>
            <person name="Avila-Pacheco J."/>
            <person name="Jiang X."/>
            <person name="Kearney S.M."/>
            <person name="Perrotta A.R."/>
            <person name="Berdy B."/>
            <person name="Zhao S."/>
            <person name="Lieberman T.D."/>
            <person name="Swanson P.K."/>
            <person name="Smith M."/>
            <person name="Roesemann S."/>
            <person name="Alexander J.E."/>
            <person name="Rich S.A."/>
            <person name="Livny J."/>
            <person name="Vlamakis H."/>
            <person name="Clish C."/>
            <person name="Bullock K."/>
            <person name="Deik A."/>
            <person name="Scott J."/>
            <person name="Pierce K.A."/>
            <person name="Xavier R.J."/>
            <person name="Alm E.J."/>
        </authorList>
    </citation>
    <scope>NUCLEOTIDE SEQUENCE [LARGE SCALE GENOMIC DNA]</scope>
    <source>
        <strain evidence="1 3">BIOML-A283</strain>
        <strain evidence="2 4">BIOML-A284</strain>
    </source>
</reference>
<organism evidence="2 4">
    <name type="scientific">Bifidobacterium longum</name>
    <dbReference type="NCBI Taxonomy" id="216816"/>
    <lineage>
        <taxon>Bacteria</taxon>
        <taxon>Bacillati</taxon>
        <taxon>Actinomycetota</taxon>
        <taxon>Actinomycetes</taxon>
        <taxon>Bifidobacteriales</taxon>
        <taxon>Bifidobacteriaceae</taxon>
        <taxon>Bifidobacterium</taxon>
    </lineage>
</organism>
<evidence type="ECO:0000313" key="1">
    <source>
        <dbReference type="EMBL" id="KAB6910724.1"/>
    </source>
</evidence>
<dbReference type="EMBL" id="WDZO01000034">
    <property type="protein sequence ID" value="KAB6910724.1"/>
    <property type="molecule type" value="Genomic_DNA"/>
</dbReference>
<dbReference type="AlphaFoldDB" id="A0A6I1BSM2"/>
<sequence length="80" mass="9169">MSDTGDWKCREGLFTDFLVANPCLDGDADLQWWLHRAYWQNSKGGHRNALNAVMAEARKRGVTCNLYTDPETKRKLEAKP</sequence>
<comment type="caution">
    <text evidence="2">The sequence shown here is derived from an EMBL/GenBank/DDBJ whole genome shotgun (WGS) entry which is preliminary data.</text>
</comment>
<gene>
    <name evidence="1" type="ORF">GBJ98_10215</name>
    <name evidence="2" type="ORF">GBK06_09975</name>
</gene>
<evidence type="ECO:0000313" key="2">
    <source>
        <dbReference type="EMBL" id="KAB6916426.1"/>
    </source>
</evidence>